<evidence type="ECO:0000313" key="14">
    <source>
        <dbReference type="WBParaSite" id="GPUH_0001621201-mRNA-1"/>
    </source>
</evidence>
<dbReference type="AlphaFoldDB" id="A0A183E5E9"/>
<dbReference type="EMBL" id="UYRT01083414">
    <property type="protein sequence ID" value="VDN27419.1"/>
    <property type="molecule type" value="Genomic_DNA"/>
</dbReference>
<evidence type="ECO:0000256" key="7">
    <source>
        <dbReference type="ARBA" id="ARBA00022824"/>
    </source>
</evidence>
<evidence type="ECO:0000313" key="12">
    <source>
        <dbReference type="EMBL" id="VDN27419.1"/>
    </source>
</evidence>
<protein>
    <recommendedName>
        <fullName evidence="5">Sigma non-opioid intracellular receptor 1</fullName>
    </recommendedName>
    <alternativeName>
        <fullName evidence="10">Sigma 1-type opioid receptor</fullName>
    </alternativeName>
</protein>
<sequence length="228" mass="25748">MAFFFTRLIRYVVLGLVLAGVVQYMLRWKTYTVSPKIFRQLAGAAHGNSGISNVNKLRNDLRRTYPSQIIESDWEAIYGGGLNLRANILFASPTEFIIVFHAPHRTSGFSGWHWVNSTCTVLNGEVTRSAFTAHGANQEKFEPGKNFRHGEFERHGYEFAPDTYLACYGRGAVPLSSVWMLTGSVANADPVSFSKLIFTYTNACVHQIKNTIMKTFNYYKSKALRNEL</sequence>
<evidence type="ECO:0000256" key="5">
    <source>
        <dbReference type="ARBA" id="ARBA00020208"/>
    </source>
</evidence>
<dbReference type="OrthoDB" id="347124at2759"/>
<evidence type="ECO:0000256" key="8">
    <source>
        <dbReference type="ARBA" id="ARBA00022989"/>
    </source>
</evidence>
<evidence type="ECO:0000256" key="10">
    <source>
        <dbReference type="ARBA" id="ARBA00033467"/>
    </source>
</evidence>
<organism evidence="14">
    <name type="scientific">Gongylonema pulchrum</name>
    <dbReference type="NCBI Taxonomy" id="637853"/>
    <lineage>
        <taxon>Eukaryota</taxon>
        <taxon>Metazoa</taxon>
        <taxon>Ecdysozoa</taxon>
        <taxon>Nematoda</taxon>
        <taxon>Chromadorea</taxon>
        <taxon>Rhabditida</taxon>
        <taxon>Spirurina</taxon>
        <taxon>Spiruromorpha</taxon>
        <taxon>Spiruroidea</taxon>
        <taxon>Gongylonematidae</taxon>
        <taxon>Gongylonema</taxon>
    </lineage>
</organism>
<gene>
    <name evidence="12" type="ORF">GPUH_LOCUS16188</name>
</gene>
<keyword evidence="6 11" id="KW-0812">Transmembrane</keyword>
<evidence type="ECO:0000256" key="3">
    <source>
        <dbReference type="ARBA" id="ARBA00004649"/>
    </source>
</evidence>
<dbReference type="PANTHER" id="PTHR10868">
    <property type="entry name" value="SIGMA 1-TYPE OPIOID RECEPTOR-RELATED"/>
    <property type="match status" value="1"/>
</dbReference>
<reference evidence="14" key="1">
    <citation type="submission" date="2016-06" db="UniProtKB">
        <authorList>
            <consortium name="WormBaseParasite"/>
        </authorList>
    </citation>
    <scope>IDENTIFICATION</scope>
</reference>
<comment type="subcellular location">
    <subcellularLocation>
        <location evidence="2">Endoplasmic reticulum membrane</location>
    </subcellularLocation>
    <subcellularLocation>
        <location evidence="1">Nucleus inner membrane</location>
    </subcellularLocation>
    <subcellularLocation>
        <location evidence="3">Nucleus outer membrane</location>
    </subcellularLocation>
</comment>
<evidence type="ECO:0000256" key="4">
    <source>
        <dbReference type="ARBA" id="ARBA00007141"/>
    </source>
</evidence>
<dbReference type="GO" id="GO:0005789">
    <property type="term" value="C:endoplasmic reticulum membrane"/>
    <property type="evidence" value="ECO:0007669"/>
    <property type="project" value="UniProtKB-SubCell"/>
</dbReference>
<reference evidence="12 13" key="2">
    <citation type="submission" date="2018-11" db="EMBL/GenBank/DDBJ databases">
        <authorList>
            <consortium name="Pathogen Informatics"/>
        </authorList>
    </citation>
    <scope>NUCLEOTIDE SEQUENCE [LARGE SCALE GENOMIC DNA]</scope>
</reference>
<proteinExistence type="inferred from homology"/>
<evidence type="ECO:0000256" key="1">
    <source>
        <dbReference type="ARBA" id="ARBA00004540"/>
    </source>
</evidence>
<evidence type="ECO:0000256" key="2">
    <source>
        <dbReference type="ARBA" id="ARBA00004586"/>
    </source>
</evidence>
<dbReference type="Pfam" id="PF04622">
    <property type="entry name" value="ERG2_Sigma1R"/>
    <property type="match status" value="1"/>
</dbReference>
<keyword evidence="13" id="KW-1185">Reference proteome</keyword>
<dbReference type="PANTHER" id="PTHR10868:SF1">
    <property type="entry name" value="SIGMA NON-OPIOID INTRACELLULAR RECEPTOR 1"/>
    <property type="match status" value="1"/>
</dbReference>
<dbReference type="GO" id="GO:0005637">
    <property type="term" value="C:nuclear inner membrane"/>
    <property type="evidence" value="ECO:0007669"/>
    <property type="project" value="UniProtKB-SubCell"/>
</dbReference>
<name>A0A183E5E9_9BILA</name>
<comment type="similarity">
    <text evidence="4 11">Belongs to the ERG2 family.</text>
</comment>
<keyword evidence="8 11" id="KW-1133">Transmembrane helix</keyword>
<accession>A0A183E5E9</accession>
<evidence type="ECO:0000256" key="9">
    <source>
        <dbReference type="ARBA" id="ARBA00023136"/>
    </source>
</evidence>
<keyword evidence="7" id="KW-0256">Endoplasmic reticulum</keyword>
<evidence type="ECO:0000313" key="13">
    <source>
        <dbReference type="Proteomes" id="UP000271098"/>
    </source>
</evidence>
<dbReference type="WBParaSite" id="GPUH_0001621201-mRNA-1">
    <property type="protein sequence ID" value="GPUH_0001621201-mRNA-1"/>
    <property type="gene ID" value="GPUH_0001621201"/>
</dbReference>
<dbReference type="Proteomes" id="UP000271098">
    <property type="component" value="Unassembled WGS sequence"/>
</dbReference>
<dbReference type="GO" id="GO:0005640">
    <property type="term" value="C:nuclear outer membrane"/>
    <property type="evidence" value="ECO:0007669"/>
    <property type="project" value="UniProtKB-SubCell"/>
</dbReference>
<feature type="transmembrane region" description="Helical" evidence="11">
    <location>
        <begin position="7"/>
        <end position="26"/>
    </location>
</feature>
<dbReference type="InterPro" id="IPR006716">
    <property type="entry name" value="ERG2_sigma1_rcpt-like"/>
</dbReference>
<evidence type="ECO:0000256" key="11">
    <source>
        <dbReference type="RuleBase" id="RU368083"/>
    </source>
</evidence>
<evidence type="ECO:0000256" key="6">
    <source>
        <dbReference type="ARBA" id="ARBA00022692"/>
    </source>
</evidence>
<keyword evidence="9 11" id="KW-0472">Membrane</keyword>